<comment type="caution">
    <text evidence="3">The sequence shown here is derived from an EMBL/GenBank/DDBJ whole genome shotgun (WGS) entry which is preliminary data.</text>
</comment>
<proteinExistence type="predicted"/>
<keyword evidence="4" id="KW-1185">Reference proteome</keyword>
<evidence type="ECO:0000313" key="3">
    <source>
        <dbReference type="EMBL" id="KAG2203112.1"/>
    </source>
</evidence>
<protein>
    <recommendedName>
        <fullName evidence="5">Secreted protein</fullName>
    </recommendedName>
</protein>
<dbReference type="AlphaFoldDB" id="A0A8H7R3C1"/>
<feature type="compositionally biased region" description="Low complexity" evidence="1">
    <location>
        <begin position="92"/>
        <end position="104"/>
    </location>
</feature>
<sequence>MVTACWSTQGRRMVQSWRFAIIWLATLHGLCSRTSHSVVQKRKRLPCQSKLYTPYISISPYPPKMLKIITNKARGREASNVVPEPKPRVRSTRSSSAATKAAKALEGEPSAPAN</sequence>
<reference evidence="3" key="1">
    <citation type="submission" date="2020-12" db="EMBL/GenBank/DDBJ databases">
        <title>Metabolic potential, ecology and presence of endohyphal bacteria is reflected in genomic diversity of Mucoromycotina.</title>
        <authorList>
            <person name="Muszewska A."/>
            <person name="Okrasinska A."/>
            <person name="Steczkiewicz K."/>
            <person name="Drgas O."/>
            <person name="Orlowska M."/>
            <person name="Perlinska-Lenart U."/>
            <person name="Aleksandrzak-Piekarczyk T."/>
            <person name="Szatraj K."/>
            <person name="Zielenkiewicz U."/>
            <person name="Pilsyk S."/>
            <person name="Malc E."/>
            <person name="Mieczkowski P."/>
            <person name="Kruszewska J.S."/>
            <person name="Biernat P."/>
            <person name="Pawlowska J."/>
        </authorList>
    </citation>
    <scope>NUCLEOTIDE SEQUENCE</scope>
    <source>
        <strain evidence="3">WA0000017839</strain>
    </source>
</reference>
<keyword evidence="2" id="KW-0732">Signal</keyword>
<evidence type="ECO:0008006" key="5">
    <source>
        <dbReference type="Google" id="ProtNLM"/>
    </source>
</evidence>
<feature type="region of interest" description="Disordered" evidence="1">
    <location>
        <begin position="73"/>
        <end position="114"/>
    </location>
</feature>
<feature type="signal peptide" evidence="2">
    <location>
        <begin position="1"/>
        <end position="32"/>
    </location>
</feature>
<accession>A0A8H7R3C1</accession>
<dbReference type="EMBL" id="JAEPRD010000054">
    <property type="protein sequence ID" value="KAG2203112.1"/>
    <property type="molecule type" value="Genomic_DNA"/>
</dbReference>
<name>A0A8H7R3C1_9FUNG</name>
<organism evidence="3 4">
    <name type="scientific">Mucor saturninus</name>
    <dbReference type="NCBI Taxonomy" id="64648"/>
    <lineage>
        <taxon>Eukaryota</taxon>
        <taxon>Fungi</taxon>
        <taxon>Fungi incertae sedis</taxon>
        <taxon>Mucoromycota</taxon>
        <taxon>Mucoromycotina</taxon>
        <taxon>Mucoromycetes</taxon>
        <taxon>Mucorales</taxon>
        <taxon>Mucorineae</taxon>
        <taxon>Mucoraceae</taxon>
        <taxon>Mucor</taxon>
    </lineage>
</organism>
<evidence type="ECO:0000256" key="2">
    <source>
        <dbReference type="SAM" id="SignalP"/>
    </source>
</evidence>
<feature type="chain" id="PRO_5034803930" description="Secreted protein" evidence="2">
    <location>
        <begin position="33"/>
        <end position="114"/>
    </location>
</feature>
<gene>
    <name evidence="3" type="ORF">INT47_004919</name>
</gene>
<dbReference type="Proteomes" id="UP000603453">
    <property type="component" value="Unassembled WGS sequence"/>
</dbReference>
<evidence type="ECO:0000256" key="1">
    <source>
        <dbReference type="SAM" id="MobiDB-lite"/>
    </source>
</evidence>
<evidence type="ECO:0000313" key="4">
    <source>
        <dbReference type="Proteomes" id="UP000603453"/>
    </source>
</evidence>